<evidence type="ECO:0000313" key="2">
    <source>
        <dbReference type="Proteomes" id="UP000075243"/>
    </source>
</evidence>
<evidence type="ECO:0000313" key="1">
    <source>
        <dbReference type="EMBL" id="KYP75890.1"/>
    </source>
</evidence>
<dbReference type="Gramene" id="C.cajan_19529.t">
    <property type="protein sequence ID" value="C.cajan_19529.t.cds1"/>
    <property type="gene ID" value="C.cajan_19529"/>
</dbReference>
<dbReference type="AlphaFoldDB" id="A0A151U997"/>
<proteinExistence type="predicted"/>
<name>A0A151U997_CAJCA</name>
<keyword evidence="2" id="KW-1185">Reference proteome</keyword>
<protein>
    <submittedName>
        <fullName evidence="1">Uncharacterized protein</fullName>
    </submittedName>
</protein>
<dbReference type="EMBL" id="CM003603">
    <property type="protein sequence ID" value="KYP75890.1"/>
    <property type="molecule type" value="Genomic_DNA"/>
</dbReference>
<reference evidence="1 2" key="1">
    <citation type="journal article" date="2012" name="Nat. Biotechnol.">
        <title>Draft genome sequence of pigeonpea (Cajanus cajan), an orphan legume crop of resource-poor farmers.</title>
        <authorList>
            <person name="Varshney R.K."/>
            <person name="Chen W."/>
            <person name="Li Y."/>
            <person name="Bharti A.K."/>
            <person name="Saxena R.K."/>
            <person name="Schlueter J.A."/>
            <person name="Donoghue M.T."/>
            <person name="Azam S."/>
            <person name="Fan G."/>
            <person name="Whaley A.M."/>
            <person name="Farmer A.D."/>
            <person name="Sheridan J."/>
            <person name="Iwata A."/>
            <person name="Tuteja R."/>
            <person name="Penmetsa R.V."/>
            <person name="Wu W."/>
            <person name="Upadhyaya H.D."/>
            <person name="Yang S.P."/>
            <person name="Shah T."/>
            <person name="Saxena K.B."/>
            <person name="Michael T."/>
            <person name="McCombie W.R."/>
            <person name="Yang B."/>
            <person name="Zhang G."/>
            <person name="Yang H."/>
            <person name="Wang J."/>
            <person name="Spillane C."/>
            <person name="Cook D.R."/>
            <person name="May G.D."/>
            <person name="Xu X."/>
            <person name="Jackson S.A."/>
        </authorList>
    </citation>
    <scope>NUCLEOTIDE SEQUENCE [LARGE SCALE GENOMIC DNA]</scope>
    <source>
        <strain evidence="2">cv. Asha</strain>
    </source>
</reference>
<sequence length="58" mass="6772">MCHWQGGDYLVSFDLSNEVFFTTPIPLEIPSDRIRYEYDVKEGRSSLLQIIIIIILLI</sequence>
<gene>
    <name evidence="1" type="ORF">KK1_020099</name>
</gene>
<accession>A0A151U997</accession>
<dbReference type="Proteomes" id="UP000075243">
    <property type="component" value="Chromosome 1"/>
</dbReference>
<organism evidence="1 2">
    <name type="scientific">Cajanus cajan</name>
    <name type="common">Pigeon pea</name>
    <name type="synonym">Cajanus indicus</name>
    <dbReference type="NCBI Taxonomy" id="3821"/>
    <lineage>
        <taxon>Eukaryota</taxon>
        <taxon>Viridiplantae</taxon>
        <taxon>Streptophyta</taxon>
        <taxon>Embryophyta</taxon>
        <taxon>Tracheophyta</taxon>
        <taxon>Spermatophyta</taxon>
        <taxon>Magnoliopsida</taxon>
        <taxon>eudicotyledons</taxon>
        <taxon>Gunneridae</taxon>
        <taxon>Pentapetalae</taxon>
        <taxon>rosids</taxon>
        <taxon>fabids</taxon>
        <taxon>Fabales</taxon>
        <taxon>Fabaceae</taxon>
        <taxon>Papilionoideae</taxon>
        <taxon>50 kb inversion clade</taxon>
        <taxon>NPAAA clade</taxon>
        <taxon>indigoferoid/millettioid clade</taxon>
        <taxon>Phaseoleae</taxon>
        <taxon>Cajanus</taxon>
    </lineage>
</organism>